<proteinExistence type="predicted"/>
<dbReference type="Proteomes" id="UP000192247">
    <property type="component" value="Unassembled WGS sequence"/>
</dbReference>
<feature type="compositionally biased region" description="Polar residues" evidence="1">
    <location>
        <begin position="162"/>
        <end position="180"/>
    </location>
</feature>
<organism evidence="2 3">
    <name type="scientific">Tropilaelaps mercedesae</name>
    <dbReference type="NCBI Taxonomy" id="418985"/>
    <lineage>
        <taxon>Eukaryota</taxon>
        <taxon>Metazoa</taxon>
        <taxon>Ecdysozoa</taxon>
        <taxon>Arthropoda</taxon>
        <taxon>Chelicerata</taxon>
        <taxon>Arachnida</taxon>
        <taxon>Acari</taxon>
        <taxon>Parasitiformes</taxon>
        <taxon>Mesostigmata</taxon>
        <taxon>Gamasina</taxon>
        <taxon>Dermanyssoidea</taxon>
        <taxon>Laelapidae</taxon>
        <taxon>Tropilaelaps</taxon>
    </lineage>
</organism>
<evidence type="ECO:0000256" key="1">
    <source>
        <dbReference type="SAM" id="MobiDB-lite"/>
    </source>
</evidence>
<sequence length="940" mass="105996">MYLLQVDHQIEVIPQQRTNDGTLGPTSPTVEELLPFSSGIPGSSIKRRKTDIELSNSDDEKARLWKRSSKRLASCVTDQKSCSNEKNVLPSKYCGVIDRVDPLTGADYDSQGASMRFNNETSRYVAVTSRLSHIEEPKSQAEKSVRKSARIMAFNREIVNGATPTTSTLGGQDKTSSGTSARDKDTAHMHKGRFIKRRLKDKSIQRDSTITTPGSDQKPYSVTASFNANRLGSLSLDDLRQSGTNRSAIGIPADKLTTVEKPLQENDIEPYDDLPSGSLENPTYETFIKQMRGRTFIGKPANVDRHFTKLVLITRPVNAECEDLKTLNTGDFARSQVEEEAKQPSASLAMQLISSHPKDFYRFAVGKFALPVQPGTRKGKKHVRPKKNMRSPLTKVTPISLKRKCTKIQPDLSEAQTSTTDFSKVMYIPKYKSQRIQVDLDRTDSSSKRRRPTLAELQLAVVTTNRELRQTLAESTKSAESNEIAAFTPKRHIGKLEAGPHEFSTNTDSLQERQDCMLHKGSSQVTDTAVQTLPSSEALSISSTVTSPPIRFSPSRDPWQRNFQSACIQVDMTKSELVPHTFVGNVACDMTSYRALNAQELARNATELHPWESATMLEADFDRSVCRRFSSILIAEEKNFVNSQRSKTALLGKETAPPAANENAGPPPEMIAMETGEKDNVSTNTEPVGYTLPEQIGKAHQHIDIWKEELTATHQNQKKPFPYVGSKEQAATKTPSTDNVHRLYHAKLPWLKPFRQTCRPRNKLDQVLYSNTQKCSPQVDVEALRKDLLERPYIRGRLVISNEVFRRVNHVSEEMWESFYERLDPAAWETQKDKWIAQKAARRRSEARRAAQVTQNIDDTMEKEIQERVAEAIGRVQSEIAKKEKANQGMKRTKPKLDDELKIIKGSMSTIDKRICLCQVADKVHNHERIERRSKKLYQR</sequence>
<dbReference type="AlphaFoldDB" id="A0A1V9X2N1"/>
<protein>
    <submittedName>
        <fullName evidence="2">Uncharacterized protein</fullName>
    </submittedName>
</protein>
<dbReference type="InParanoid" id="A0A1V9X2N1"/>
<feature type="compositionally biased region" description="Polar residues" evidence="1">
    <location>
        <begin position="206"/>
        <end position="221"/>
    </location>
</feature>
<comment type="caution">
    <text evidence="2">The sequence shown here is derived from an EMBL/GenBank/DDBJ whole genome shotgun (WGS) entry which is preliminary data.</text>
</comment>
<evidence type="ECO:0000313" key="2">
    <source>
        <dbReference type="EMBL" id="OQR67849.1"/>
    </source>
</evidence>
<gene>
    <name evidence="2" type="ORF">BIW11_13271</name>
</gene>
<dbReference type="OrthoDB" id="10676938at2759"/>
<name>A0A1V9X2N1_9ACAR</name>
<feature type="region of interest" description="Disordered" evidence="1">
    <location>
        <begin position="157"/>
        <end position="221"/>
    </location>
</feature>
<dbReference type="EMBL" id="MNPL01027107">
    <property type="protein sequence ID" value="OQR67849.1"/>
    <property type="molecule type" value="Genomic_DNA"/>
</dbReference>
<keyword evidence="3" id="KW-1185">Reference proteome</keyword>
<evidence type="ECO:0000313" key="3">
    <source>
        <dbReference type="Proteomes" id="UP000192247"/>
    </source>
</evidence>
<reference evidence="2 3" key="1">
    <citation type="journal article" date="2017" name="Gigascience">
        <title>Draft genome of the honey bee ectoparasitic mite, Tropilaelaps mercedesae, is shaped by the parasitic life history.</title>
        <authorList>
            <person name="Dong X."/>
            <person name="Armstrong S.D."/>
            <person name="Xia D."/>
            <person name="Makepeace B.L."/>
            <person name="Darby A.C."/>
            <person name="Kadowaki T."/>
        </authorList>
    </citation>
    <scope>NUCLEOTIDE SEQUENCE [LARGE SCALE GENOMIC DNA]</scope>
    <source>
        <strain evidence="2">Wuxi-XJTLU</strain>
    </source>
</reference>
<feature type="compositionally biased region" description="Basic residues" evidence="1">
    <location>
        <begin position="189"/>
        <end position="200"/>
    </location>
</feature>
<accession>A0A1V9X2N1</accession>